<evidence type="ECO:0000313" key="3">
    <source>
        <dbReference type="Proteomes" id="UP000663722"/>
    </source>
</evidence>
<dbReference type="RefSeq" id="WP_207679387.1">
    <property type="nucleotide sequence ID" value="NZ_CP061800.1"/>
</dbReference>
<gene>
    <name evidence="2" type="ORF">dnm_078090</name>
</gene>
<feature type="region of interest" description="Disordered" evidence="1">
    <location>
        <begin position="64"/>
        <end position="93"/>
    </location>
</feature>
<dbReference type="InterPro" id="IPR045397">
    <property type="entry name" value="TumE-like"/>
</dbReference>
<dbReference type="KEGG" id="dmm:dnm_078090"/>
<evidence type="ECO:0000313" key="2">
    <source>
        <dbReference type="EMBL" id="QTA91735.1"/>
    </source>
</evidence>
<evidence type="ECO:0000256" key="1">
    <source>
        <dbReference type="SAM" id="MobiDB-lite"/>
    </source>
</evidence>
<dbReference type="Pfam" id="PF20126">
    <property type="entry name" value="TumE"/>
    <property type="match status" value="1"/>
</dbReference>
<name>A0A975BV71_9BACT</name>
<dbReference type="Proteomes" id="UP000663722">
    <property type="component" value="Chromosome"/>
</dbReference>
<dbReference type="AlphaFoldDB" id="A0A975BV71"/>
<reference evidence="2" key="1">
    <citation type="journal article" date="2021" name="Microb. Physiol.">
        <title>Proteogenomic Insights into the Physiology of Marine, Sulfate-Reducing, Filamentous Desulfonema limicola and Desulfonema magnum.</title>
        <authorList>
            <person name="Schnaars V."/>
            <person name="Wohlbrand L."/>
            <person name="Scheve S."/>
            <person name="Hinrichs C."/>
            <person name="Reinhardt R."/>
            <person name="Rabus R."/>
        </authorList>
    </citation>
    <scope>NUCLEOTIDE SEQUENCE</scope>
    <source>
        <strain evidence="2">4be13</strain>
    </source>
</reference>
<dbReference type="EMBL" id="CP061800">
    <property type="protein sequence ID" value="QTA91735.1"/>
    <property type="molecule type" value="Genomic_DNA"/>
</dbReference>
<accession>A0A975BV71</accession>
<keyword evidence="3" id="KW-1185">Reference proteome</keyword>
<sequence>MKNPLRTPEDYELFLYTLAENFPSVRRSAITFVRRGASLARVAGELFFDNVWKGEENLCWYDSQSHPDDPDLQDTDPHHKHVPPDIKHHRIPAPEMSFSRPNITVLIREIESLT</sequence>
<protein>
    <submittedName>
        <fullName evidence="2">Uncharacterized protein</fullName>
    </submittedName>
</protein>
<organism evidence="2 3">
    <name type="scientific">Desulfonema magnum</name>
    <dbReference type="NCBI Taxonomy" id="45655"/>
    <lineage>
        <taxon>Bacteria</taxon>
        <taxon>Pseudomonadati</taxon>
        <taxon>Thermodesulfobacteriota</taxon>
        <taxon>Desulfobacteria</taxon>
        <taxon>Desulfobacterales</taxon>
        <taxon>Desulfococcaceae</taxon>
        <taxon>Desulfonema</taxon>
    </lineage>
</organism>
<proteinExistence type="predicted"/>